<evidence type="ECO:0000313" key="3">
    <source>
        <dbReference type="Proteomes" id="UP000297245"/>
    </source>
</evidence>
<name>A0A4S8KW26_DENBC</name>
<protein>
    <submittedName>
        <fullName evidence="2">Uncharacterized protein</fullName>
    </submittedName>
</protein>
<sequence length="319" mass="36360">MAFRCISLDHMRLVVKRLADQWIGSIVFPGEALVYIYRNVDKSYSGAGLTNVPERTPSMWKENEAREGDEVNEGSASRDFEEAQWQGCRVHHVTKFYRRPLAGDFVLDHGPQIVFTLSQLPLTPSFRFARHIKVVPDFYEASSVDCSNSTKEILSLYELAQQVEIQISNTLAQMDQAALKKQDIEKVMKELETAKSNMDSYKAYETQTGVDEDMKKKFMDAQSEKEKQEHLQKTLEGSLDTLTRLIENSIGELATLASRYADLSLSGSFSGQVEKAVKMLEQKNKAMEEKGVDKPTLDRMQKSLDEMKRELDLLRKAQK</sequence>
<evidence type="ECO:0000256" key="1">
    <source>
        <dbReference type="SAM" id="Coils"/>
    </source>
</evidence>
<dbReference type="Proteomes" id="UP000297245">
    <property type="component" value="Unassembled WGS sequence"/>
</dbReference>
<dbReference type="AlphaFoldDB" id="A0A4S8KW26"/>
<proteinExistence type="predicted"/>
<accession>A0A4S8KW26</accession>
<dbReference type="EMBL" id="ML179933">
    <property type="protein sequence ID" value="THU80164.1"/>
    <property type="molecule type" value="Genomic_DNA"/>
</dbReference>
<feature type="coiled-coil region" evidence="1">
    <location>
        <begin position="270"/>
        <end position="317"/>
    </location>
</feature>
<feature type="coiled-coil region" evidence="1">
    <location>
        <begin position="174"/>
        <end position="204"/>
    </location>
</feature>
<dbReference type="OrthoDB" id="2611327at2759"/>
<gene>
    <name evidence="2" type="ORF">K435DRAFT_874656</name>
</gene>
<reference evidence="2 3" key="1">
    <citation type="journal article" date="2019" name="Nat. Ecol. Evol.">
        <title>Megaphylogeny resolves global patterns of mushroom evolution.</title>
        <authorList>
            <person name="Varga T."/>
            <person name="Krizsan K."/>
            <person name="Foldi C."/>
            <person name="Dima B."/>
            <person name="Sanchez-Garcia M."/>
            <person name="Sanchez-Ramirez S."/>
            <person name="Szollosi G.J."/>
            <person name="Szarkandi J.G."/>
            <person name="Papp V."/>
            <person name="Albert L."/>
            <person name="Andreopoulos W."/>
            <person name="Angelini C."/>
            <person name="Antonin V."/>
            <person name="Barry K.W."/>
            <person name="Bougher N.L."/>
            <person name="Buchanan P."/>
            <person name="Buyck B."/>
            <person name="Bense V."/>
            <person name="Catcheside P."/>
            <person name="Chovatia M."/>
            <person name="Cooper J."/>
            <person name="Damon W."/>
            <person name="Desjardin D."/>
            <person name="Finy P."/>
            <person name="Geml J."/>
            <person name="Haridas S."/>
            <person name="Hughes K."/>
            <person name="Justo A."/>
            <person name="Karasinski D."/>
            <person name="Kautmanova I."/>
            <person name="Kiss B."/>
            <person name="Kocsube S."/>
            <person name="Kotiranta H."/>
            <person name="LaButti K.M."/>
            <person name="Lechner B.E."/>
            <person name="Liimatainen K."/>
            <person name="Lipzen A."/>
            <person name="Lukacs Z."/>
            <person name="Mihaltcheva S."/>
            <person name="Morgado L.N."/>
            <person name="Niskanen T."/>
            <person name="Noordeloos M.E."/>
            <person name="Ohm R.A."/>
            <person name="Ortiz-Santana B."/>
            <person name="Ovrebo C."/>
            <person name="Racz N."/>
            <person name="Riley R."/>
            <person name="Savchenko A."/>
            <person name="Shiryaev A."/>
            <person name="Soop K."/>
            <person name="Spirin V."/>
            <person name="Szebenyi C."/>
            <person name="Tomsovsky M."/>
            <person name="Tulloss R.E."/>
            <person name="Uehling J."/>
            <person name="Grigoriev I.V."/>
            <person name="Vagvolgyi C."/>
            <person name="Papp T."/>
            <person name="Martin F.M."/>
            <person name="Miettinen O."/>
            <person name="Hibbett D.S."/>
            <person name="Nagy L.G."/>
        </authorList>
    </citation>
    <scope>NUCLEOTIDE SEQUENCE [LARGE SCALE GENOMIC DNA]</scope>
    <source>
        <strain evidence="2 3">CBS 962.96</strain>
    </source>
</reference>
<keyword evidence="1" id="KW-0175">Coiled coil</keyword>
<keyword evidence="3" id="KW-1185">Reference proteome</keyword>
<evidence type="ECO:0000313" key="2">
    <source>
        <dbReference type="EMBL" id="THU80164.1"/>
    </source>
</evidence>
<organism evidence="2 3">
    <name type="scientific">Dendrothele bispora (strain CBS 962.96)</name>
    <dbReference type="NCBI Taxonomy" id="1314807"/>
    <lineage>
        <taxon>Eukaryota</taxon>
        <taxon>Fungi</taxon>
        <taxon>Dikarya</taxon>
        <taxon>Basidiomycota</taxon>
        <taxon>Agaricomycotina</taxon>
        <taxon>Agaricomycetes</taxon>
        <taxon>Agaricomycetidae</taxon>
        <taxon>Agaricales</taxon>
        <taxon>Agaricales incertae sedis</taxon>
        <taxon>Dendrothele</taxon>
    </lineage>
</organism>